<keyword evidence="8" id="KW-0132">Cell division</keyword>
<sequence length="269" mass="30701">MNSIKRHLSLIIPLMMLLCSFESSQLIQRAVAEHEKKLSQDYSIVIASTKEMNLGTLQEKLKEVIEVIPIDSDIVMKELQGSMSDENLEFLKKQLPLFYSIKLSIFPTERQITTFNQALLKIDGVQKAELFVKTHTKVYKLLLLLKKSILFFGSLLGILSILLMVKQIEIWNLQHSKRMEIMSYLGAPSWMKNKVLFKLASIDSLIASVLVIVGLMFFLESEELKPLFVSLEIENVIFTPVQDFAMLLVISLAISYLSAIVVIARQKDY</sequence>
<dbReference type="Proteomes" id="UP000092884">
    <property type="component" value="Chromosome"/>
</dbReference>
<evidence type="ECO:0000256" key="3">
    <source>
        <dbReference type="ARBA" id="ARBA00022692"/>
    </source>
</evidence>
<evidence type="ECO:0000256" key="4">
    <source>
        <dbReference type="ARBA" id="ARBA00022989"/>
    </source>
</evidence>
<dbReference type="EMBL" id="CP016503">
    <property type="protein sequence ID" value="ANV97581.1"/>
    <property type="molecule type" value="Genomic_DNA"/>
</dbReference>
<proteinExistence type="predicted"/>
<dbReference type="STRING" id="222136.BBW65_01600"/>
<evidence type="ECO:0000313" key="8">
    <source>
        <dbReference type="EMBL" id="ANV97581.1"/>
    </source>
</evidence>
<organism evidence="8 9">
    <name type="scientific">Helicobacter enhydrae</name>
    <dbReference type="NCBI Taxonomy" id="222136"/>
    <lineage>
        <taxon>Bacteria</taxon>
        <taxon>Pseudomonadati</taxon>
        <taxon>Campylobacterota</taxon>
        <taxon>Epsilonproteobacteria</taxon>
        <taxon>Campylobacterales</taxon>
        <taxon>Helicobacteraceae</taxon>
        <taxon>Helicobacter</taxon>
    </lineage>
</organism>
<dbReference type="GO" id="GO:0032153">
    <property type="term" value="C:cell division site"/>
    <property type="evidence" value="ECO:0007669"/>
    <property type="project" value="TreeGrafter"/>
</dbReference>
<keyword evidence="5 6" id="KW-0472">Membrane</keyword>
<feature type="domain" description="ABC3 transporter permease C-terminal" evidence="7">
    <location>
        <begin position="151"/>
        <end position="265"/>
    </location>
</feature>
<evidence type="ECO:0000256" key="1">
    <source>
        <dbReference type="ARBA" id="ARBA00004651"/>
    </source>
</evidence>
<keyword evidence="9" id="KW-1185">Reference proteome</keyword>
<evidence type="ECO:0000256" key="6">
    <source>
        <dbReference type="SAM" id="Phobius"/>
    </source>
</evidence>
<protein>
    <submittedName>
        <fullName evidence="8">Cell division protein FtsX</fullName>
    </submittedName>
</protein>
<dbReference type="GO" id="GO:0005886">
    <property type="term" value="C:plasma membrane"/>
    <property type="evidence" value="ECO:0007669"/>
    <property type="project" value="UniProtKB-SubCell"/>
</dbReference>
<dbReference type="PANTHER" id="PTHR47755">
    <property type="entry name" value="CELL DIVISION PROTEIN FTSX"/>
    <property type="match status" value="1"/>
</dbReference>
<keyword evidence="3 6" id="KW-0812">Transmembrane</keyword>
<gene>
    <name evidence="8" type="ORF">BBW65_01600</name>
</gene>
<evidence type="ECO:0000256" key="5">
    <source>
        <dbReference type="ARBA" id="ARBA00023136"/>
    </source>
</evidence>
<evidence type="ECO:0000313" key="9">
    <source>
        <dbReference type="Proteomes" id="UP000092884"/>
    </source>
</evidence>
<evidence type="ECO:0000256" key="2">
    <source>
        <dbReference type="ARBA" id="ARBA00022475"/>
    </source>
</evidence>
<name>A0A1B1U4B1_9HELI</name>
<feature type="transmembrane region" description="Helical" evidence="6">
    <location>
        <begin position="195"/>
        <end position="219"/>
    </location>
</feature>
<dbReference type="Pfam" id="PF02687">
    <property type="entry name" value="FtsX"/>
    <property type="match status" value="1"/>
</dbReference>
<dbReference type="GO" id="GO:0051301">
    <property type="term" value="P:cell division"/>
    <property type="evidence" value="ECO:0007669"/>
    <property type="project" value="UniProtKB-KW"/>
</dbReference>
<keyword evidence="8" id="KW-0131">Cell cycle</keyword>
<keyword evidence="4 6" id="KW-1133">Transmembrane helix</keyword>
<dbReference type="PANTHER" id="PTHR47755:SF1">
    <property type="entry name" value="CELL DIVISION PROTEIN FTSX"/>
    <property type="match status" value="1"/>
</dbReference>
<feature type="transmembrane region" description="Helical" evidence="6">
    <location>
        <begin position="149"/>
        <end position="174"/>
    </location>
</feature>
<comment type="subcellular location">
    <subcellularLocation>
        <location evidence="1">Cell membrane</location>
        <topology evidence="1">Multi-pass membrane protein</topology>
    </subcellularLocation>
</comment>
<reference evidence="9" key="1">
    <citation type="submission" date="2016-07" db="EMBL/GenBank/DDBJ databases">
        <authorList>
            <person name="Florea S."/>
            <person name="Webb J.S."/>
            <person name="Jaromczyk J."/>
            <person name="Schardl C.L."/>
        </authorList>
    </citation>
    <scope>NUCLEOTIDE SEQUENCE [LARGE SCALE GENOMIC DNA]</scope>
    <source>
        <strain evidence="9">MIT 01-6242</strain>
    </source>
</reference>
<accession>A0A1B1U4B1</accession>
<dbReference type="AlphaFoldDB" id="A0A1B1U4B1"/>
<dbReference type="InterPro" id="IPR003838">
    <property type="entry name" value="ABC3_permease_C"/>
</dbReference>
<feature type="transmembrane region" description="Helical" evidence="6">
    <location>
        <begin position="244"/>
        <end position="264"/>
    </location>
</feature>
<keyword evidence="2" id="KW-1003">Cell membrane</keyword>
<dbReference type="OrthoDB" id="5348519at2"/>
<dbReference type="RefSeq" id="WP_066338814.1">
    <property type="nucleotide sequence ID" value="NZ_CP016503.1"/>
</dbReference>
<dbReference type="KEGG" id="het:BBW65_01600"/>
<dbReference type="InterPro" id="IPR004513">
    <property type="entry name" value="FtsX"/>
</dbReference>
<evidence type="ECO:0000259" key="7">
    <source>
        <dbReference type="Pfam" id="PF02687"/>
    </source>
</evidence>